<feature type="region of interest" description="Disordered" evidence="1">
    <location>
        <begin position="1"/>
        <end position="24"/>
    </location>
</feature>
<proteinExistence type="predicted"/>
<dbReference type="EMBL" id="UINC01065516">
    <property type="protein sequence ID" value="SVB95272.1"/>
    <property type="molecule type" value="Genomic_DNA"/>
</dbReference>
<evidence type="ECO:0000256" key="1">
    <source>
        <dbReference type="SAM" id="MobiDB-lite"/>
    </source>
</evidence>
<protein>
    <submittedName>
        <fullName evidence="2">Uncharacterized protein</fullName>
    </submittedName>
</protein>
<gene>
    <name evidence="2" type="ORF">METZ01_LOCUS248126</name>
</gene>
<sequence>MLKKPLPLFLNPAAGRGRGRKKAA</sequence>
<feature type="non-terminal residue" evidence="2">
    <location>
        <position position="24"/>
    </location>
</feature>
<accession>A0A382I7H2</accession>
<evidence type="ECO:0000313" key="2">
    <source>
        <dbReference type="EMBL" id="SVB95272.1"/>
    </source>
</evidence>
<organism evidence="2">
    <name type="scientific">marine metagenome</name>
    <dbReference type="NCBI Taxonomy" id="408172"/>
    <lineage>
        <taxon>unclassified sequences</taxon>
        <taxon>metagenomes</taxon>
        <taxon>ecological metagenomes</taxon>
    </lineage>
</organism>
<name>A0A382I7H2_9ZZZZ</name>
<reference evidence="2" key="1">
    <citation type="submission" date="2018-05" db="EMBL/GenBank/DDBJ databases">
        <authorList>
            <person name="Lanie J.A."/>
            <person name="Ng W.-L."/>
            <person name="Kazmierczak K.M."/>
            <person name="Andrzejewski T.M."/>
            <person name="Davidsen T.M."/>
            <person name="Wayne K.J."/>
            <person name="Tettelin H."/>
            <person name="Glass J.I."/>
            <person name="Rusch D."/>
            <person name="Podicherti R."/>
            <person name="Tsui H.-C.T."/>
            <person name="Winkler M.E."/>
        </authorList>
    </citation>
    <scope>NUCLEOTIDE SEQUENCE</scope>
</reference>
<dbReference type="AlphaFoldDB" id="A0A382I7H2"/>